<dbReference type="GeneID" id="36835706"/>
<keyword evidence="2" id="KW-0547">Nucleotide-binding</keyword>
<dbReference type="Gene3D" id="3.30.1360.30">
    <property type="entry name" value="GAD-like domain"/>
    <property type="match status" value="1"/>
</dbReference>
<keyword evidence="1" id="KW-0436">Ligase</keyword>
<dbReference type="Pfam" id="PF14544">
    <property type="entry name" value="DUF4443"/>
    <property type="match status" value="1"/>
</dbReference>
<dbReference type="EMBL" id="CP029287">
    <property type="protein sequence ID" value="AWR99981.1"/>
    <property type="molecule type" value="Genomic_DNA"/>
</dbReference>
<dbReference type="RefSeq" id="WP_054836225.1">
    <property type="nucleotide sequence ID" value="NZ_BBBA01000002.1"/>
</dbReference>
<dbReference type="GO" id="GO:0005524">
    <property type="term" value="F:ATP binding"/>
    <property type="evidence" value="ECO:0007669"/>
    <property type="project" value="UniProtKB-KW"/>
</dbReference>
<dbReference type="SUPFAM" id="SSF55261">
    <property type="entry name" value="GAD domain-like"/>
    <property type="match status" value="1"/>
</dbReference>
<name>A0A2U9IV64_9CREN</name>
<proteinExistence type="predicted"/>
<dbReference type="InterPro" id="IPR004115">
    <property type="entry name" value="GAD-like_sf"/>
</dbReference>
<feature type="domain" description="DUF4443" evidence="5">
    <location>
        <begin position="109"/>
        <end position="193"/>
    </location>
</feature>
<dbReference type="OrthoDB" id="35967at2157"/>
<dbReference type="InterPro" id="IPR036390">
    <property type="entry name" value="WH_DNA-bd_sf"/>
</dbReference>
<accession>A0A2U9IV64</accession>
<evidence type="ECO:0000256" key="4">
    <source>
        <dbReference type="ARBA" id="ARBA00022917"/>
    </source>
</evidence>
<keyword evidence="3" id="KW-0067">ATP-binding</keyword>
<sequence>MSAISALQEATKPRQGNRPSYDEAYVIWALNVIHDEAPVGRLTLMRRLGLGEASIKTMLRRLREMGLITVDKVGGADVTEKGKQLVDMWKSNVNISQVRLASLNWDALQIVLRNGSSLVEKMGVIRMRDLIIKDGAEAALITVKSNAGIEIPPRTEEFSIKSLLEEVTNLSLNFPSGSLIIYVIPRDIHLAHKIGISLMEHESGFAS</sequence>
<evidence type="ECO:0000256" key="2">
    <source>
        <dbReference type="ARBA" id="ARBA00022741"/>
    </source>
</evidence>
<dbReference type="SUPFAM" id="SSF46785">
    <property type="entry name" value="Winged helix' DNA-binding domain"/>
    <property type="match status" value="1"/>
</dbReference>
<dbReference type="InterPro" id="IPR029349">
    <property type="entry name" value="DUF4443"/>
</dbReference>
<gene>
    <name evidence="6" type="ORF">DFR87_10150</name>
</gene>
<evidence type="ECO:0000256" key="1">
    <source>
        <dbReference type="ARBA" id="ARBA00022598"/>
    </source>
</evidence>
<evidence type="ECO:0000313" key="7">
    <source>
        <dbReference type="Proteomes" id="UP000247586"/>
    </source>
</evidence>
<keyword evidence="4" id="KW-0648">Protein biosynthesis</keyword>
<dbReference type="InterPro" id="IPR036388">
    <property type="entry name" value="WH-like_DNA-bd_sf"/>
</dbReference>
<dbReference type="GO" id="GO:0005737">
    <property type="term" value="C:cytoplasm"/>
    <property type="evidence" value="ECO:0007669"/>
    <property type="project" value="InterPro"/>
</dbReference>
<protein>
    <submittedName>
        <fullName evidence="6">Winged helix-turn-helix domain-containing protein</fullName>
    </submittedName>
</protein>
<reference evidence="6 7" key="1">
    <citation type="submission" date="2018-05" db="EMBL/GenBank/DDBJ databases">
        <title>Complete Genome Sequences of Extremely Thermoacidophilic, Metal-Mobilizing Type-Strain Members of the Archaeal Family Sulfolobaceae: Acidianus brierleyi DSM-1651T, Acidianus sulfidivorans DSM-18786T, Metallosphaera hakonensis DSM-7519T, and Metallosphaera prunae DSM-10039T.</title>
        <authorList>
            <person name="Counts J.A."/>
            <person name="Kelly R.M."/>
        </authorList>
    </citation>
    <scope>NUCLEOTIDE SEQUENCE [LARGE SCALE GENOMIC DNA]</scope>
    <source>
        <strain evidence="6 7">HO1-1</strain>
    </source>
</reference>
<organism evidence="6 7">
    <name type="scientific">Metallosphaera hakonensis JCM 8857 = DSM 7519</name>
    <dbReference type="NCBI Taxonomy" id="1293036"/>
    <lineage>
        <taxon>Archaea</taxon>
        <taxon>Thermoproteota</taxon>
        <taxon>Thermoprotei</taxon>
        <taxon>Sulfolobales</taxon>
        <taxon>Sulfolobaceae</taxon>
        <taxon>Metallosphaera</taxon>
    </lineage>
</organism>
<dbReference type="AlphaFoldDB" id="A0A2U9IV64"/>
<dbReference type="Gene3D" id="1.10.10.10">
    <property type="entry name" value="Winged helix-like DNA-binding domain superfamily/Winged helix DNA-binding domain"/>
    <property type="match status" value="1"/>
</dbReference>
<dbReference type="Proteomes" id="UP000247586">
    <property type="component" value="Chromosome"/>
</dbReference>
<dbReference type="GO" id="GO:0006412">
    <property type="term" value="P:translation"/>
    <property type="evidence" value="ECO:0007669"/>
    <property type="project" value="UniProtKB-KW"/>
</dbReference>
<dbReference type="STRING" id="1293036.GCA_001315825_00582"/>
<keyword evidence="7" id="KW-1185">Reference proteome</keyword>
<evidence type="ECO:0000259" key="5">
    <source>
        <dbReference type="Pfam" id="PF14544"/>
    </source>
</evidence>
<dbReference type="KEGG" id="mhk:DFR87_10150"/>
<reference evidence="7" key="3">
    <citation type="submission" date="2020-03" db="EMBL/GenBank/DDBJ databases">
        <title>Sequencing and Assembly of Multiple Reported Metal-Biooxidizing Members of the Extremely Thermoacidophilic Archaeal Family Sulfolobaceae.</title>
        <authorList>
            <person name="Counts J.A."/>
            <person name="Kelly R.M."/>
        </authorList>
    </citation>
    <scope>NUCLEOTIDE SEQUENCE [LARGE SCALE GENOMIC DNA]</scope>
    <source>
        <strain evidence="7">HO1-1</strain>
    </source>
</reference>
<reference evidence="7" key="2">
    <citation type="submission" date="2020-03" db="EMBL/GenBank/DDBJ databases">
        <title>Complete Genome Sequences of Extremely Thermoacidophilic, Metal-Mobilizing Type-Strain Members of the Archaeal Family Sulfolobaceae: Acidianus brierleyi DSM-1651T, Acidianus sulfidivorans DSM-18786T, Metallosphaera hakonensis DSM-7519T, and Metallosphaera prunae DSM-10039T.</title>
        <authorList>
            <person name="Counts J.A."/>
            <person name="Kelly R.M."/>
        </authorList>
    </citation>
    <scope>NUCLEOTIDE SEQUENCE [LARGE SCALE GENOMIC DNA]</scope>
    <source>
        <strain evidence="7">HO1-1</strain>
    </source>
</reference>
<evidence type="ECO:0000313" key="6">
    <source>
        <dbReference type="EMBL" id="AWR99981.1"/>
    </source>
</evidence>
<dbReference type="GO" id="GO:0004812">
    <property type="term" value="F:aminoacyl-tRNA ligase activity"/>
    <property type="evidence" value="ECO:0007669"/>
    <property type="project" value="InterPro"/>
</dbReference>
<evidence type="ECO:0000256" key="3">
    <source>
        <dbReference type="ARBA" id="ARBA00022840"/>
    </source>
</evidence>